<dbReference type="RefSeq" id="WP_137193590.1">
    <property type="nucleotide sequence ID" value="NZ_CP039964.1"/>
</dbReference>
<dbReference type="GO" id="GO:0070475">
    <property type="term" value="P:rRNA base methylation"/>
    <property type="evidence" value="ECO:0007669"/>
    <property type="project" value="TreeGrafter"/>
</dbReference>
<evidence type="ECO:0000256" key="3">
    <source>
        <dbReference type="ARBA" id="ARBA00022679"/>
    </source>
</evidence>
<organism evidence="7 8">
    <name type="scientific">Pseudorhodobacter turbinis</name>
    <dbReference type="NCBI Taxonomy" id="2500533"/>
    <lineage>
        <taxon>Bacteria</taxon>
        <taxon>Pseudomonadati</taxon>
        <taxon>Pseudomonadota</taxon>
        <taxon>Alphaproteobacteria</taxon>
        <taxon>Rhodobacterales</taxon>
        <taxon>Paracoccaceae</taxon>
        <taxon>Pseudorhodobacter</taxon>
    </lineage>
</organism>
<proteinExistence type="inferred from homology"/>
<evidence type="ECO:0000256" key="4">
    <source>
        <dbReference type="ARBA" id="ARBA00022691"/>
    </source>
</evidence>
<keyword evidence="4 6" id="KW-0949">S-adenosyl-L-methionine</keyword>
<dbReference type="GO" id="GO:0051539">
    <property type="term" value="F:4 iron, 4 sulfur cluster binding"/>
    <property type="evidence" value="ECO:0007669"/>
    <property type="project" value="UniProtKB-KW"/>
</dbReference>
<dbReference type="Pfam" id="PF05958">
    <property type="entry name" value="tRNA_U5-meth_tr"/>
    <property type="match status" value="1"/>
</dbReference>
<evidence type="ECO:0000256" key="6">
    <source>
        <dbReference type="PROSITE-ProRule" id="PRU01024"/>
    </source>
</evidence>
<reference evidence="7 8" key="1">
    <citation type="submission" date="2019-05" db="EMBL/GenBank/DDBJ databases">
        <title>Pseudorhodobacter turbinis sp. nov., isolated from the gut of the Korean turban shell.</title>
        <authorList>
            <person name="Jeong Y.-S."/>
            <person name="Kang W.-R."/>
            <person name="Bae J.-W."/>
        </authorList>
    </citation>
    <scope>NUCLEOTIDE SEQUENCE [LARGE SCALE GENOMIC DNA]</scope>
    <source>
        <strain evidence="7 8">S12M18</strain>
    </source>
</reference>
<dbReference type="InterPro" id="IPR029063">
    <property type="entry name" value="SAM-dependent_MTases_sf"/>
</dbReference>
<dbReference type="GO" id="GO:0070041">
    <property type="term" value="F:rRNA (uridine-C5-)-methyltransferase activity"/>
    <property type="evidence" value="ECO:0007669"/>
    <property type="project" value="TreeGrafter"/>
</dbReference>
<keyword evidence="1" id="KW-0479">Metal-binding</keyword>
<dbReference type="KEGG" id="pseb:EOK75_08780"/>
<evidence type="ECO:0000313" key="7">
    <source>
        <dbReference type="EMBL" id="QCO55829.1"/>
    </source>
</evidence>
<dbReference type="Proteomes" id="UP000298631">
    <property type="component" value="Chromosome"/>
</dbReference>
<dbReference type="AlphaFoldDB" id="A0A4P8EGB1"/>
<gene>
    <name evidence="7" type="ORF">EOK75_08780</name>
</gene>
<keyword evidence="3 6" id="KW-0808">Transferase</keyword>
<dbReference type="SUPFAM" id="SSF50249">
    <property type="entry name" value="Nucleic acid-binding proteins"/>
    <property type="match status" value="1"/>
</dbReference>
<dbReference type="InterPro" id="IPR010280">
    <property type="entry name" value="U5_MeTrfase_fam"/>
</dbReference>
<keyword evidence="2 6" id="KW-0489">Methyltransferase</keyword>
<dbReference type="SUPFAM" id="SSF53335">
    <property type="entry name" value="S-adenosyl-L-methionine-dependent methyltransferases"/>
    <property type="match status" value="1"/>
</dbReference>
<dbReference type="CDD" id="cd02440">
    <property type="entry name" value="AdoMet_MTases"/>
    <property type="match status" value="1"/>
</dbReference>
<dbReference type="EMBL" id="CP039964">
    <property type="protein sequence ID" value="QCO55829.1"/>
    <property type="molecule type" value="Genomic_DNA"/>
</dbReference>
<dbReference type="PROSITE" id="PS51687">
    <property type="entry name" value="SAM_MT_RNA_M5U"/>
    <property type="match status" value="1"/>
</dbReference>
<dbReference type="PANTHER" id="PTHR11061">
    <property type="entry name" value="RNA M5U METHYLTRANSFERASE"/>
    <property type="match status" value="1"/>
</dbReference>
<comment type="similarity">
    <text evidence="6">Belongs to the class I-like SAM-binding methyltransferase superfamily. RNA M5U methyltransferase family.</text>
</comment>
<feature type="active site" description="Nucleophile" evidence="6">
    <location>
        <position position="364"/>
    </location>
</feature>
<protein>
    <submittedName>
        <fullName evidence="7">Class I SAM-dependent RNA methyltransferase</fullName>
    </submittedName>
</protein>
<dbReference type="Gene3D" id="2.40.50.140">
    <property type="entry name" value="Nucleic acid-binding proteins"/>
    <property type="match status" value="1"/>
</dbReference>
<evidence type="ECO:0000256" key="2">
    <source>
        <dbReference type="ARBA" id="ARBA00022603"/>
    </source>
</evidence>
<feature type="binding site" evidence="6">
    <location>
        <position position="338"/>
    </location>
    <ligand>
        <name>S-adenosyl-L-methionine</name>
        <dbReference type="ChEBI" id="CHEBI:59789"/>
    </ligand>
</feature>
<evidence type="ECO:0000313" key="8">
    <source>
        <dbReference type="Proteomes" id="UP000298631"/>
    </source>
</evidence>
<keyword evidence="8" id="KW-1185">Reference proteome</keyword>
<evidence type="ECO:0000256" key="5">
    <source>
        <dbReference type="ARBA" id="ARBA00023014"/>
    </source>
</evidence>
<sequence length="406" mass="43562">MIVTIERLGHLGDAIAQGENGPIFVAQVLPGEVVEGELAGNRLENPRIITPSPNRVRPPCIHARTCGGCLMQHANDDFVAEWKTDVVRSALAGQGIEAVLRPIKTSPPLSRRRATLAGRRTKGGTLLGFHARGSDTLVAVPQCQLLHPDLKAAFPALEALVIAGGSRKTELSLTVTRTLAGPDVVVTGGKPLDVDLRFELARVAEAHNLARLTWKDEVIALRMAPMQALGRAMVAPPPGAFLQATEEGQADLLAAVQEAVGSAKRITDLFTGAGTFALPLAEKAEVHAVEGDSAMTAALDKGWRMAEGLKRVTTEARDLFRRPLEPDEFKKVQAVVIDPPRAGAEAQTKTLAAARVPVIAFVSCNPVTFARDARILLDAGYKLDWVQPIDQFRWSAHVELAARFSL</sequence>
<dbReference type="OrthoDB" id="9804590at2"/>
<accession>A0A4P8EGB1</accession>
<keyword evidence="1" id="KW-0004">4Fe-4S</keyword>
<feature type="binding site" evidence="6">
    <location>
        <position position="290"/>
    </location>
    <ligand>
        <name>S-adenosyl-L-methionine</name>
        <dbReference type="ChEBI" id="CHEBI:59789"/>
    </ligand>
</feature>
<feature type="binding site" evidence="6">
    <location>
        <position position="270"/>
    </location>
    <ligand>
        <name>S-adenosyl-L-methionine</name>
        <dbReference type="ChEBI" id="CHEBI:59789"/>
    </ligand>
</feature>
<dbReference type="PANTHER" id="PTHR11061:SF49">
    <property type="entry name" value="23S RRNA (URACIL(1939)-C(5))-METHYLTRANSFERASE RLMD"/>
    <property type="match status" value="1"/>
</dbReference>
<evidence type="ECO:0000256" key="1">
    <source>
        <dbReference type="ARBA" id="ARBA00022485"/>
    </source>
</evidence>
<feature type="binding site" evidence="6">
    <location>
        <position position="243"/>
    </location>
    <ligand>
        <name>S-adenosyl-L-methionine</name>
        <dbReference type="ChEBI" id="CHEBI:59789"/>
    </ligand>
</feature>
<keyword evidence="1" id="KW-0408">Iron</keyword>
<dbReference type="Gene3D" id="2.40.50.1070">
    <property type="match status" value="1"/>
</dbReference>
<keyword evidence="5" id="KW-0411">Iron-sulfur</keyword>
<name>A0A4P8EGB1_9RHOB</name>
<dbReference type="Gene3D" id="3.40.50.150">
    <property type="entry name" value="Vaccinia Virus protein VP39"/>
    <property type="match status" value="1"/>
</dbReference>
<dbReference type="InterPro" id="IPR012340">
    <property type="entry name" value="NA-bd_OB-fold"/>
</dbReference>